<dbReference type="SUPFAM" id="SSF52218">
    <property type="entry name" value="Flavoproteins"/>
    <property type="match status" value="1"/>
</dbReference>
<dbReference type="STRING" id="1120996.SAMN02746066_00877"/>
<evidence type="ECO:0000313" key="3">
    <source>
        <dbReference type="Proteomes" id="UP000184038"/>
    </source>
</evidence>
<accession>A0A1M7G7R5</accession>
<dbReference type="InterPro" id="IPR050104">
    <property type="entry name" value="FMN-dep_NADH:Q_OxRdtase_AzoR1"/>
</dbReference>
<keyword evidence="3" id="KW-1185">Reference proteome</keyword>
<dbReference type="PANTHER" id="PTHR43741:SF4">
    <property type="entry name" value="FMN-DEPENDENT NADH:QUINONE OXIDOREDUCTASE"/>
    <property type="match status" value="1"/>
</dbReference>
<dbReference type="Gene3D" id="3.40.50.360">
    <property type="match status" value="1"/>
</dbReference>
<dbReference type="PANTHER" id="PTHR43741">
    <property type="entry name" value="FMN-DEPENDENT NADH-AZOREDUCTASE 1"/>
    <property type="match status" value="1"/>
</dbReference>
<feature type="domain" description="NADPH-dependent FMN reductase-like" evidence="1">
    <location>
        <begin position="25"/>
        <end position="156"/>
    </location>
</feature>
<protein>
    <submittedName>
        <fullName evidence="2">NADPH-dependent FMN reductase</fullName>
    </submittedName>
</protein>
<dbReference type="InterPro" id="IPR005025">
    <property type="entry name" value="FMN_Rdtase-like_dom"/>
</dbReference>
<dbReference type="EMBL" id="FRCP01000006">
    <property type="protein sequence ID" value="SHM12138.1"/>
    <property type="molecule type" value="Genomic_DNA"/>
</dbReference>
<evidence type="ECO:0000259" key="1">
    <source>
        <dbReference type="Pfam" id="PF03358"/>
    </source>
</evidence>
<sequence length="289" mass="33412">MEEDSLDLQNIYTMILSKEGSIYSMRYLVINGSPHKGNTWRLVEYAVSYVREHDKSAEFKEFQLMDLNLPFCTGCSNCFRKGMEFCPHYEKVGIIYNALEWADGLILCSTTFNVRETALLKNLIDHFCYLMHRPHFFTKKALFITSVGGVGAKGAVKSIDGSLRAIGFNRCYSYKVRTVSWNAYNPNEKVQRQLSKVSEKFCKDVMEKKMHCPKSNILIPYNLFRGMCRYYAPGTEYESTDGVYWTDKERMTRAYDKAVPLHLYQRVLGGIFCFIGKTAGKKMIVTYKK</sequence>
<dbReference type="GO" id="GO:0016491">
    <property type="term" value="F:oxidoreductase activity"/>
    <property type="evidence" value="ECO:0007669"/>
    <property type="project" value="InterPro"/>
</dbReference>
<name>A0A1M7G7R5_9FIRM</name>
<proteinExistence type="predicted"/>
<gene>
    <name evidence="2" type="ORF">SAMN02746066_00877</name>
</gene>
<reference evidence="2 3" key="1">
    <citation type="submission" date="2016-11" db="EMBL/GenBank/DDBJ databases">
        <authorList>
            <person name="Jaros S."/>
            <person name="Januszkiewicz K."/>
            <person name="Wedrychowicz H."/>
        </authorList>
    </citation>
    <scope>NUCLEOTIDE SEQUENCE [LARGE SCALE GENOMIC DNA]</scope>
    <source>
        <strain evidence="2 3">DSM 15930</strain>
    </source>
</reference>
<dbReference type="Proteomes" id="UP000184038">
    <property type="component" value="Unassembled WGS sequence"/>
</dbReference>
<dbReference type="Pfam" id="PF03358">
    <property type="entry name" value="FMN_red"/>
    <property type="match status" value="1"/>
</dbReference>
<evidence type="ECO:0000313" key="2">
    <source>
        <dbReference type="EMBL" id="SHM12138.1"/>
    </source>
</evidence>
<dbReference type="InterPro" id="IPR029039">
    <property type="entry name" value="Flavoprotein-like_sf"/>
</dbReference>
<dbReference type="AlphaFoldDB" id="A0A1M7G7R5"/>
<organism evidence="2 3">
    <name type="scientific">Anaerosporobacter mobilis DSM 15930</name>
    <dbReference type="NCBI Taxonomy" id="1120996"/>
    <lineage>
        <taxon>Bacteria</taxon>
        <taxon>Bacillati</taxon>
        <taxon>Bacillota</taxon>
        <taxon>Clostridia</taxon>
        <taxon>Lachnospirales</taxon>
        <taxon>Lachnospiraceae</taxon>
        <taxon>Anaerosporobacter</taxon>
    </lineage>
</organism>